<evidence type="ECO:0000313" key="3">
    <source>
        <dbReference type="Proteomes" id="UP000218785"/>
    </source>
</evidence>
<accession>A0A1Z4N2I6</accession>
<feature type="region of interest" description="Disordered" evidence="1">
    <location>
        <begin position="186"/>
        <end position="207"/>
    </location>
</feature>
<dbReference type="Proteomes" id="UP000218785">
    <property type="component" value="Chromosome"/>
</dbReference>
<evidence type="ECO:0008006" key="4">
    <source>
        <dbReference type="Google" id="ProtNLM"/>
    </source>
</evidence>
<dbReference type="RefSeq" id="WP_096578407.1">
    <property type="nucleotide sequence ID" value="NZ_CAWNJS010000001.1"/>
</dbReference>
<feature type="region of interest" description="Disordered" evidence="1">
    <location>
        <begin position="123"/>
        <end position="174"/>
    </location>
</feature>
<evidence type="ECO:0000313" key="2">
    <source>
        <dbReference type="EMBL" id="BAY99914.1"/>
    </source>
</evidence>
<protein>
    <recommendedName>
        <fullName evidence="4">Replication protein O</fullName>
    </recommendedName>
</protein>
<proteinExistence type="predicted"/>
<dbReference type="AlphaFoldDB" id="A0A1Z4N2I6"/>
<name>A0A1Z4N2I6_9CYAN</name>
<feature type="compositionally biased region" description="Acidic residues" evidence="1">
    <location>
        <begin position="190"/>
        <end position="202"/>
    </location>
</feature>
<dbReference type="KEGG" id="ttq:NIES37_38970"/>
<reference evidence="2 3" key="1">
    <citation type="submission" date="2017-06" db="EMBL/GenBank/DDBJ databases">
        <title>Genome sequencing of cyanobaciteial culture collection at National Institute for Environmental Studies (NIES).</title>
        <authorList>
            <person name="Hirose Y."/>
            <person name="Shimura Y."/>
            <person name="Fujisawa T."/>
            <person name="Nakamura Y."/>
            <person name="Kawachi M."/>
        </authorList>
    </citation>
    <scope>NUCLEOTIDE SEQUENCE [LARGE SCALE GENOMIC DNA]</scope>
    <source>
        <strain evidence="2 3">NIES-37</strain>
    </source>
</reference>
<evidence type="ECO:0000256" key="1">
    <source>
        <dbReference type="SAM" id="MobiDB-lite"/>
    </source>
</evidence>
<gene>
    <name evidence="2" type="ORF">NIES37_38970</name>
</gene>
<keyword evidence="3" id="KW-1185">Reference proteome</keyword>
<sequence length="325" mass="36959">MSAVVSTEKASVLVILRREYLDITGNFCAAKLIEYFRHWTKWKLKNHRTPWVYQPLKRIYADLMGEHSLHVIRSAIALLESMGIIEKQKNPGNGQDKTWQYKLHFDVLNQLLVPGKCKTEPSEFNAEQYHRSHPETSKPQQHTAVESGKDEGVEESEYEPAHQAPEPEPSQTTSFVDELELDHSNSEIDPHEDEFSEAEVEVDSSTYKPSKHEIAEVCTELRRLRINPEPCLGVMKKYWANVAGAIARVKEGIHEGWCDNPTGLFINSCKSGAKGKNTVTSDVSTWFEWARKQRIALAMSAGVVYTPDGDAVEVQEMMRRFPDES</sequence>
<organism evidence="2 3">
    <name type="scientific">Tolypothrix tenuis PCC 7101</name>
    <dbReference type="NCBI Taxonomy" id="231146"/>
    <lineage>
        <taxon>Bacteria</taxon>
        <taxon>Bacillati</taxon>
        <taxon>Cyanobacteriota</taxon>
        <taxon>Cyanophyceae</taxon>
        <taxon>Nostocales</taxon>
        <taxon>Tolypothrichaceae</taxon>
        <taxon>Tolypothrix</taxon>
    </lineage>
</organism>
<dbReference type="EMBL" id="AP018248">
    <property type="protein sequence ID" value="BAY99914.1"/>
    <property type="molecule type" value="Genomic_DNA"/>
</dbReference>